<sequence length="225" mass="25967">MPVEISNIAEKDIPGAVDCIQRAFKEDPYSKFVFDTAKFSKKRNAVSLGIRCRWGMQHGIFHVAKDTDDEEGKVLGVACWLRPFKKNTPQTWKAWYGDWWLWVEQVKMNLWHGRGGLIVKRYWIWKEAQTKAQSEIWTAEDGMYFCNIVTVVPEAQGQGIGKLLFKAVTDQADREGKLCYLESSRAVPNMAIYEKMGFKLDKEMLLEDQGDAVKLYCMTREPVQV</sequence>
<dbReference type="Pfam" id="PF13508">
    <property type="entry name" value="Acetyltransf_7"/>
    <property type="match status" value="1"/>
</dbReference>
<dbReference type="InterPro" id="IPR000182">
    <property type="entry name" value="GNAT_dom"/>
</dbReference>
<keyword evidence="3" id="KW-1185">Reference proteome</keyword>
<protein>
    <recommendedName>
        <fullName evidence="1">N-acetyltransferase domain-containing protein</fullName>
    </recommendedName>
</protein>
<dbReference type="EMBL" id="CP138582">
    <property type="protein sequence ID" value="WPG99823.1"/>
    <property type="molecule type" value="Genomic_DNA"/>
</dbReference>
<dbReference type="SUPFAM" id="SSF55729">
    <property type="entry name" value="Acyl-CoA N-acyltransferases (Nat)"/>
    <property type="match status" value="1"/>
</dbReference>
<name>A0AAQ3M1F1_9PEZI</name>
<feature type="domain" description="N-acetyltransferase" evidence="1">
    <location>
        <begin position="79"/>
        <end position="220"/>
    </location>
</feature>
<organism evidence="2 3">
    <name type="scientific">Acrodontium crateriforme</name>
    <dbReference type="NCBI Taxonomy" id="150365"/>
    <lineage>
        <taxon>Eukaryota</taxon>
        <taxon>Fungi</taxon>
        <taxon>Dikarya</taxon>
        <taxon>Ascomycota</taxon>
        <taxon>Pezizomycotina</taxon>
        <taxon>Dothideomycetes</taxon>
        <taxon>Dothideomycetidae</taxon>
        <taxon>Mycosphaerellales</taxon>
        <taxon>Teratosphaeriaceae</taxon>
        <taxon>Acrodontium</taxon>
    </lineage>
</organism>
<accession>A0AAQ3M1F1</accession>
<dbReference type="PANTHER" id="PTHR42791:SF4">
    <property type="entry name" value="ACETYLTRANSFERASE, GNAT FAMILY FAMILY (AFU_ORTHOLOGUE AFUA_4G09540)-RELATED"/>
    <property type="match status" value="1"/>
</dbReference>
<dbReference type="Proteomes" id="UP001303373">
    <property type="component" value="Chromosome 3"/>
</dbReference>
<evidence type="ECO:0000313" key="3">
    <source>
        <dbReference type="Proteomes" id="UP001303373"/>
    </source>
</evidence>
<dbReference type="PROSITE" id="PS51186">
    <property type="entry name" value="GNAT"/>
    <property type="match status" value="1"/>
</dbReference>
<dbReference type="AlphaFoldDB" id="A0AAQ3M1F1"/>
<dbReference type="GO" id="GO:0016747">
    <property type="term" value="F:acyltransferase activity, transferring groups other than amino-acyl groups"/>
    <property type="evidence" value="ECO:0007669"/>
    <property type="project" value="InterPro"/>
</dbReference>
<reference evidence="2 3" key="1">
    <citation type="submission" date="2023-11" db="EMBL/GenBank/DDBJ databases">
        <title>An acidophilic fungus is an integral part of prey digestion in a carnivorous sundew plant.</title>
        <authorList>
            <person name="Tsai I.J."/>
        </authorList>
    </citation>
    <scope>NUCLEOTIDE SEQUENCE [LARGE SCALE GENOMIC DNA]</scope>
    <source>
        <strain evidence="2">169a</strain>
    </source>
</reference>
<dbReference type="Gene3D" id="3.40.630.30">
    <property type="match status" value="1"/>
</dbReference>
<dbReference type="CDD" id="cd04301">
    <property type="entry name" value="NAT_SF"/>
    <property type="match status" value="1"/>
</dbReference>
<dbReference type="InterPro" id="IPR016181">
    <property type="entry name" value="Acyl_CoA_acyltransferase"/>
</dbReference>
<dbReference type="PANTHER" id="PTHR42791">
    <property type="entry name" value="GNAT FAMILY ACETYLTRANSFERASE"/>
    <property type="match status" value="1"/>
</dbReference>
<gene>
    <name evidence="2" type="ORF">R9X50_00264200</name>
</gene>
<evidence type="ECO:0000313" key="2">
    <source>
        <dbReference type="EMBL" id="WPG99823.1"/>
    </source>
</evidence>
<dbReference type="InterPro" id="IPR052523">
    <property type="entry name" value="Trichothecene_AcTrans"/>
</dbReference>
<evidence type="ECO:0000259" key="1">
    <source>
        <dbReference type="PROSITE" id="PS51186"/>
    </source>
</evidence>
<proteinExistence type="predicted"/>